<dbReference type="InterPro" id="IPR006976">
    <property type="entry name" value="VanZ-like"/>
</dbReference>
<organism evidence="3 4">
    <name type="scientific">Gynuella sunshinyii YC6258</name>
    <dbReference type="NCBI Taxonomy" id="1445510"/>
    <lineage>
        <taxon>Bacteria</taxon>
        <taxon>Pseudomonadati</taxon>
        <taxon>Pseudomonadota</taxon>
        <taxon>Gammaproteobacteria</taxon>
        <taxon>Oceanospirillales</taxon>
        <taxon>Saccharospirillaceae</taxon>
        <taxon>Gynuella</taxon>
    </lineage>
</organism>
<dbReference type="RefSeq" id="WP_052830256.1">
    <property type="nucleotide sequence ID" value="NZ_CP007142.1"/>
</dbReference>
<dbReference type="OrthoDB" id="5739642at2"/>
<dbReference type="PANTHER" id="PTHR28008:SF1">
    <property type="entry name" value="DOMAIN PROTEIN, PUTATIVE (AFU_ORTHOLOGUE AFUA_3G10980)-RELATED"/>
    <property type="match status" value="1"/>
</dbReference>
<feature type="transmembrane region" description="Helical" evidence="1">
    <location>
        <begin position="99"/>
        <end position="118"/>
    </location>
</feature>
<accession>A0A0C5VJT2</accession>
<proteinExistence type="predicted"/>
<dbReference type="Proteomes" id="UP000032266">
    <property type="component" value="Chromosome"/>
</dbReference>
<gene>
    <name evidence="3" type="ORF">YC6258_02889</name>
</gene>
<dbReference type="EMBL" id="CP007142">
    <property type="protein sequence ID" value="AJQ94927.1"/>
    <property type="molecule type" value="Genomic_DNA"/>
</dbReference>
<feature type="transmembrane region" description="Helical" evidence="1">
    <location>
        <begin position="74"/>
        <end position="93"/>
    </location>
</feature>
<feature type="transmembrane region" description="Helical" evidence="1">
    <location>
        <begin position="20"/>
        <end position="41"/>
    </location>
</feature>
<keyword evidence="1" id="KW-0472">Membrane</keyword>
<feature type="transmembrane region" description="Helical" evidence="1">
    <location>
        <begin position="47"/>
        <end position="65"/>
    </location>
</feature>
<dbReference type="KEGG" id="gsn:YC6258_02889"/>
<evidence type="ECO:0000259" key="2">
    <source>
        <dbReference type="Pfam" id="PF04892"/>
    </source>
</evidence>
<evidence type="ECO:0000313" key="4">
    <source>
        <dbReference type="Proteomes" id="UP000032266"/>
    </source>
</evidence>
<keyword evidence="1" id="KW-1133">Transmembrane helix</keyword>
<dbReference type="AlphaFoldDB" id="A0A0C5VJT2"/>
<reference evidence="3 4" key="1">
    <citation type="submission" date="2014-01" db="EMBL/GenBank/DDBJ databases">
        <title>Full genme sequencing of cellulolytic bacterium Gynuella sunshinyii YC6258T gen. nov., sp. nov.</title>
        <authorList>
            <person name="Khan H."/>
            <person name="Chung E.J."/>
            <person name="Chung Y.R."/>
        </authorList>
    </citation>
    <scope>NUCLEOTIDE SEQUENCE [LARGE SCALE GENOMIC DNA]</scope>
    <source>
        <strain evidence="3 4">YC6258</strain>
    </source>
</reference>
<feature type="domain" description="VanZ-like" evidence="2">
    <location>
        <begin position="46"/>
        <end position="118"/>
    </location>
</feature>
<sequence>MSLHSFNLNLERLWLASARWLFAAAILVVTYLSLAPIAQPAGSNDKINHLIAYFGLALLIDAAFPKRSFWGTKVLSLAVFGIFIEAAQSFFPYRTFSLADWGADLIGLLLYYGCTPLLKKTFVLKARWTLTNN</sequence>
<dbReference type="STRING" id="1445510.YC6258_02889"/>
<dbReference type="PANTHER" id="PTHR28008">
    <property type="entry name" value="DOMAIN PROTEIN, PUTATIVE (AFU_ORTHOLOGUE AFUA_3G10980)-RELATED"/>
    <property type="match status" value="1"/>
</dbReference>
<dbReference type="Pfam" id="PF04892">
    <property type="entry name" value="VanZ"/>
    <property type="match status" value="1"/>
</dbReference>
<keyword evidence="4" id="KW-1185">Reference proteome</keyword>
<protein>
    <submittedName>
        <fullName evidence="3">Putative integral membrane protein</fullName>
    </submittedName>
</protein>
<dbReference type="HOGENOM" id="CLU_096028_3_4_6"/>
<dbReference type="NCBIfam" id="NF037970">
    <property type="entry name" value="vanZ_1"/>
    <property type="match status" value="1"/>
</dbReference>
<evidence type="ECO:0000256" key="1">
    <source>
        <dbReference type="SAM" id="Phobius"/>
    </source>
</evidence>
<evidence type="ECO:0000313" key="3">
    <source>
        <dbReference type="EMBL" id="AJQ94927.1"/>
    </source>
</evidence>
<keyword evidence="1" id="KW-0812">Transmembrane</keyword>
<name>A0A0C5VJT2_9GAMM</name>